<dbReference type="Proteomes" id="UP000076512">
    <property type="component" value="Unassembled WGS sequence"/>
</dbReference>
<dbReference type="Pfam" id="PF13751">
    <property type="entry name" value="DDE_Tnp_1_6"/>
    <property type="match status" value="1"/>
</dbReference>
<dbReference type="AlphaFoldDB" id="A0A164IXZ4"/>
<evidence type="ECO:0000256" key="1">
    <source>
        <dbReference type="SAM" id="MobiDB-lite"/>
    </source>
</evidence>
<evidence type="ECO:0000259" key="2">
    <source>
        <dbReference type="Pfam" id="PF05598"/>
    </source>
</evidence>
<dbReference type="PANTHER" id="PTHR35604:SF2">
    <property type="entry name" value="TRANSPOSASE INSH FOR INSERTION SEQUENCE ELEMENT IS5A-RELATED"/>
    <property type="match status" value="1"/>
</dbReference>
<accession>A0A164IXZ4</accession>
<dbReference type="NCBIfam" id="NF033551">
    <property type="entry name" value="transpos_IS1182"/>
    <property type="match status" value="1"/>
</dbReference>
<gene>
    <name evidence="4" type="ORF">AWN90_04340</name>
</gene>
<dbReference type="InterPro" id="IPR025668">
    <property type="entry name" value="Tnp_DDE_dom"/>
</dbReference>
<protein>
    <submittedName>
        <fullName evidence="4">Transposase</fullName>
    </submittedName>
</protein>
<proteinExistence type="predicted"/>
<reference evidence="4 5" key="1">
    <citation type="submission" date="2016-04" db="EMBL/GenBank/DDBJ databases">
        <authorList>
            <person name="Evans L.H."/>
            <person name="Alamgir A."/>
            <person name="Owens N."/>
            <person name="Weber N.D."/>
            <person name="Virtaneva K."/>
            <person name="Barbian K."/>
            <person name="Babar A."/>
            <person name="Rosenke K."/>
        </authorList>
    </citation>
    <scope>NUCLEOTIDE SEQUENCE [LARGE SCALE GENOMIC DNA]</scope>
    <source>
        <strain evidence="4 5">IFM 0406</strain>
    </source>
</reference>
<dbReference type="EMBL" id="LWGR01000016">
    <property type="protein sequence ID" value="KZM69846.1"/>
    <property type="molecule type" value="Genomic_DNA"/>
</dbReference>
<dbReference type="PANTHER" id="PTHR35604">
    <property type="entry name" value="TRANSPOSASE INSH FOR INSERTION SEQUENCE ELEMENT IS5A-RELATED"/>
    <property type="match status" value="1"/>
</dbReference>
<comment type="caution">
    <text evidence="4">The sequence shown here is derived from an EMBL/GenBank/DDBJ whole genome shotgun (WGS) entry which is preliminary data.</text>
</comment>
<dbReference type="Pfam" id="PF05598">
    <property type="entry name" value="DUF772"/>
    <property type="match status" value="1"/>
</dbReference>
<dbReference type="InterPro" id="IPR008490">
    <property type="entry name" value="Transposase_InsH_N"/>
</dbReference>
<keyword evidence="5" id="KW-1185">Reference proteome</keyword>
<dbReference type="STRING" id="455432.AWN90_04340"/>
<evidence type="ECO:0000259" key="3">
    <source>
        <dbReference type="Pfam" id="PF13751"/>
    </source>
</evidence>
<feature type="region of interest" description="Disordered" evidence="1">
    <location>
        <begin position="469"/>
        <end position="491"/>
    </location>
</feature>
<dbReference type="InterPro" id="IPR047629">
    <property type="entry name" value="IS1182_transpos"/>
</dbReference>
<organism evidence="4 5">
    <name type="scientific">Nocardia terpenica</name>
    <dbReference type="NCBI Taxonomy" id="455432"/>
    <lineage>
        <taxon>Bacteria</taxon>
        <taxon>Bacillati</taxon>
        <taxon>Actinomycetota</taxon>
        <taxon>Actinomycetes</taxon>
        <taxon>Mycobacteriales</taxon>
        <taxon>Nocardiaceae</taxon>
        <taxon>Nocardia</taxon>
    </lineage>
</organism>
<feature type="domain" description="Transposase InsH N-terminal" evidence="2">
    <location>
        <begin position="6"/>
        <end position="84"/>
    </location>
</feature>
<evidence type="ECO:0000313" key="5">
    <source>
        <dbReference type="Proteomes" id="UP000076512"/>
    </source>
</evidence>
<name>A0A164IXZ4_9NOCA</name>
<feature type="domain" description="Transposase DDE" evidence="3">
    <location>
        <begin position="374"/>
        <end position="476"/>
    </location>
</feature>
<evidence type="ECO:0000313" key="4">
    <source>
        <dbReference type="EMBL" id="KZM69846.1"/>
    </source>
</evidence>
<sequence>MLIRDRLSELIGDEEFLSWYPTDGRPSLSPAQLMLVSILQFAENLSDRQAADAVRLRLDWKYALGLELEDAVFDYSVLSEFRARLGEHDRADRLLQVMLARLIGAGLLEGRGQQPTDATHVLAAVRRLSRLELAGESVRAALQELAEADPDWLAPLVEPRWAKQYGRKVEIGKVPGGRSGIIDLAETIGRNGLKLLTAVGTATAPPRLRDLPKVKILRRVWMHQYYWDPEGQLRWCEGTALPPASLRFDSPYDPDAHYCVKRDTAWSGYRTHFTETCDEDLPHVVTHVATTIAPVQDGVLTETIHDDLAAQQLAPAEHIVNTAYITPARMERAQRVHGIKLLGPIPTDHSPQAKRGTGFDKSAFDVDFDQHTATCPQGTTSRQWTPTRINDSDYILVKFPTKTCRDCPQRAQCTTAVSGPRSLALLPHPLHEIQIQARAEQATDEWKQRYAVRAGAESTISQNVRISGPRRSRYRGPRAGVGSARDRRLRG</sequence>